<dbReference type="SMART" id="SM00635">
    <property type="entry name" value="BID_2"/>
    <property type="match status" value="3"/>
</dbReference>
<dbReference type="InterPro" id="IPR008964">
    <property type="entry name" value="Invasin/intimin_cell_adhesion"/>
</dbReference>
<gene>
    <name evidence="2" type="ORF">HMPREF9445_02619</name>
</gene>
<feature type="domain" description="BIG2" evidence="1">
    <location>
        <begin position="41"/>
        <end position="117"/>
    </location>
</feature>
<dbReference type="Pfam" id="PF16351">
    <property type="entry name" value="DUF4979"/>
    <property type="match status" value="1"/>
</dbReference>
<comment type="caution">
    <text evidence="2">The sequence shown here is derived from an EMBL/GenBank/DDBJ whole genome shotgun (WGS) entry which is preliminary data.</text>
</comment>
<dbReference type="Proteomes" id="UP000010321">
    <property type="component" value="Unassembled WGS sequence"/>
</dbReference>
<dbReference type="RefSeq" id="WP_009122699.1">
    <property type="nucleotide sequence ID" value="NZ_FQWK01000002.1"/>
</dbReference>
<dbReference type="InterPro" id="IPR032502">
    <property type="entry name" value="DUF4979"/>
</dbReference>
<feature type="domain" description="BIG2" evidence="1">
    <location>
        <begin position="225"/>
        <end position="298"/>
    </location>
</feature>
<dbReference type="Pfam" id="PF02368">
    <property type="entry name" value="Big_2"/>
    <property type="match status" value="3"/>
</dbReference>
<dbReference type="InterPro" id="IPR003343">
    <property type="entry name" value="Big_2"/>
</dbReference>
<sequence>MKKIYMNQFLLAGTLTGCLFLASCDKEQEFTTGMPEQQLINSIELKVTSKLPLAVGMDSTIVYKVAPEDAADKEVMWTSSNEKVAAVSQNGTITALTEGEAVITVKPVIGFGVTDVTEKTITVSVIPEIIEVTDIRLTNKDDEGNPLTSLYPGDEQKLTYTLLPENHTYSYLTWGSSDETIATVAEDGTVTAVTPGNVVIYAYTHDGSGYRGEFPLVINEIVNAEDISIEDLPALHMYQTAKLSCTFVPEIAVANSVDWESSDENVVTVKNGKVTAVGFGEATVTGTCRATGNKAATTVKVTTGWWVWDAACGFKGWGTNTTGSHFEVTEDRMVVTTADDGKGSRRADLLLAKDNGKVVMDLMNYPVIALCTNLPDIAKNGYTIDLISTSGESGKTSLKKGERLSDDTKLLIYDVKSLNSSFPEGEVTFKTFQIKVADMTSAELPTGQYEVYWIRTFASAEEAVRFAEDQIAANK</sequence>
<dbReference type="EMBL" id="AFBM01000029">
    <property type="protein sequence ID" value="EGF50543.1"/>
    <property type="molecule type" value="Genomic_DNA"/>
</dbReference>
<name>A0ABN0CLE8_9BACE</name>
<feature type="domain" description="BIG2" evidence="1">
    <location>
        <begin position="131"/>
        <end position="214"/>
    </location>
</feature>
<proteinExistence type="predicted"/>
<evidence type="ECO:0000259" key="1">
    <source>
        <dbReference type="SMART" id="SM00635"/>
    </source>
</evidence>
<organism evidence="2 3">
    <name type="scientific">Bacteroides clarus YIT 12056</name>
    <dbReference type="NCBI Taxonomy" id="762984"/>
    <lineage>
        <taxon>Bacteria</taxon>
        <taxon>Pseudomonadati</taxon>
        <taxon>Bacteroidota</taxon>
        <taxon>Bacteroidia</taxon>
        <taxon>Bacteroidales</taxon>
        <taxon>Bacteroidaceae</taxon>
        <taxon>Bacteroides</taxon>
    </lineage>
</organism>
<keyword evidence="3" id="KW-1185">Reference proteome</keyword>
<dbReference type="Gene3D" id="2.60.40.1080">
    <property type="match status" value="3"/>
</dbReference>
<reference evidence="2 3" key="1">
    <citation type="submission" date="2011-02" db="EMBL/GenBank/DDBJ databases">
        <authorList>
            <person name="Weinstock G."/>
            <person name="Sodergren E."/>
            <person name="Clifton S."/>
            <person name="Fulton L."/>
            <person name="Fulton B."/>
            <person name="Courtney L."/>
            <person name="Fronick C."/>
            <person name="Harrison M."/>
            <person name="Strong C."/>
            <person name="Farmer C."/>
            <person name="Delahaunty K."/>
            <person name="Markovic C."/>
            <person name="Hall O."/>
            <person name="Minx P."/>
            <person name="Tomlinson C."/>
            <person name="Mitreva M."/>
            <person name="Hou S."/>
            <person name="Chen J."/>
            <person name="Wollam A."/>
            <person name="Pepin K.H."/>
            <person name="Johnson M."/>
            <person name="Bhonagiri V."/>
            <person name="Zhang X."/>
            <person name="Suruliraj S."/>
            <person name="Warren W."/>
            <person name="Chinwalla A."/>
            <person name="Mardis E.R."/>
            <person name="Wilson R.K."/>
        </authorList>
    </citation>
    <scope>NUCLEOTIDE SEQUENCE [LARGE SCALE GENOMIC DNA]</scope>
    <source>
        <strain evidence="2 3">YIT 12056</strain>
    </source>
</reference>
<dbReference type="SUPFAM" id="SSF49373">
    <property type="entry name" value="Invasin/intimin cell-adhesion fragments"/>
    <property type="match status" value="3"/>
</dbReference>
<accession>A0ABN0CLE8</accession>
<dbReference type="PROSITE" id="PS51257">
    <property type="entry name" value="PROKAR_LIPOPROTEIN"/>
    <property type="match status" value="1"/>
</dbReference>
<evidence type="ECO:0000313" key="2">
    <source>
        <dbReference type="EMBL" id="EGF50543.1"/>
    </source>
</evidence>
<protein>
    <submittedName>
        <fullName evidence="2">Bacterial group 2 Ig-like protein</fullName>
    </submittedName>
</protein>
<evidence type="ECO:0000313" key="3">
    <source>
        <dbReference type="Proteomes" id="UP000010321"/>
    </source>
</evidence>